<dbReference type="EMBL" id="JAKFHA010000002">
    <property type="protein sequence ID" value="MCF2526722.1"/>
    <property type="molecule type" value="Genomic_DNA"/>
</dbReference>
<dbReference type="Pfam" id="PF00877">
    <property type="entry name" value="NLPC_P60"/>
    <property type="match status" value="1"/>
</dbReference>
<dbReference type="SUPFAM" id="SSF51261">
    <property type="entry name" value="Duplicated hybrid motif"/>
    <property type="match status" value="1"/>
</dbReference>
<evidence type="ECO:0000256" key="2">
    <source>
        <dbReference type="ARBA" id="ARBA00022670"/>
    </source>
</evidence>
<dbReference type="SUPFAM" id="SSF53955">
    <property type="entry name" value="Lysozyme-like"/>
    <property type="match status" value="1"/>
</dbReference>
<dbReference type="InterPro" id="IPR050570">
    <property type="entry name" value="Cell_wall_metabolism_enzyme"/>
</dbReference>
<keyword evidence="3" id="KW-0378">Hydrolase</keyword>
<evidence type="ECO:0000313" key="8">
    <source>
        <dbReference type="Proteomes" id="UP001165378"/>
    </source>
</evidence>
<dbReference type="CDD" id="cd12797">
    <property type="entry name" value="M23_peptidase"/>
    <property type="match status" value="1"/>
</dbReference>
<dbReference type="CDD" id="cd13399">
    <property type="entry name" value="Slt35-like"/>
    <property type="match status" value="1"/>
</dbReference>
<dbReference type="Gene3D" id="3.90.1720.10">
    <property type="entry name" value="endopeptidase domain like (from Nostoc punctiforme)"/>
    <property type="match status" value="1"/>
</dbReference>
<evidence type="ECO:0000256" key="1">
    <source>
        <dbReference type="ARBA" id="ARBA00007074"/>
    </source>
</evidence>
<dbReference type="RefSeq" id="WP_235050860.1">
    <property type="nucleotide sequence ID" value="NZ_JAKFHA010000002.1"/>
</dbReference>
<dbReference type="GO" id="GO:0006508">
    <property type="term" value="P:proteolysis"/>
    <property type="evidence" value="ECO:0007669"/>
    <property type="project" value="UniProtKB-KW"/>
</dbReference>
<dbReference type="InterPro" id="IPR023346">
    <property type="entry name" value="Lysozyme-like_dom_sf"/>
</dbReference>
<feature type="region of interest" description="Disordered" evidence="5">
    <location>
        <begin position="449"/>
        <end position="468"/>
    </location>
</feature>
<dbReference type="InterPro" id="IPR000064">
    <property type="entry name" value="NLP_P60_dom"/>
</dbReference>
<proteinExistence type="inferred from homology"/>
<feature type="domain" description="NlpC/P60" evidence="6">
    <location>
        <begin position="196"/>
        <end position="343"/>
    </location>
</feature>
<keyword evidence="4" id="KW-0788">Thiol protease</keyword>
<evidence type="ECO:0000259" key="6">
    <source>
        <dbReference type="PROSITE" id="PS51935"/>
    </source>
</evidence>
<dbReference type="Gene3D" id="1.10.530.10">
    <property type="match status" value="1"/>
</dbReference>
<dbReference type="Pfam" id="PF13406">
    <property type="entry name" value="SLT_2"/>
    <property type="match status" value="1"/>
</dbReference>
<protein>
    <submittedName>
        <fullName evidence="7">Peptidoglycan DD-metalloendopeptidase family protein</fullName>
    </submittedName>
</protein>
<dbReference type="AlphaFoldDB" id="A0AA41PYC1"/>
<name>A0AA41PYC1_9ACTN</name>
<dbReference type="InterPro" id="IPR038765">
    <property type="entry name" value="Papain-like_cys_pep_sf"/>
</dbReference>
<keyword evidence="8" id="KW-1185">Reference proteome</keyword>
<evidence type="ECO:0000256" key="3">
    <source>
        <dbReference type="ARBA" id="ARBA00022801"/>
    </source>
</evidence>
<dbReference type="InterPro" id="IPR016047">
    <property type="entry name" value="M23ase_b-sheet_dom"/>
</dbReference>
<dbReference type="SUPFAM" id="SSF54001">
    <property type="entry name" value="Cysteine proteinases"/>
    <property type="match status" value="1"/>
</dbReference>
<dbReference type="Proteomes" id="UP001165378">
    <property type="component" value="Unassembled WGS sequence"/>
</dbReference>
<dbReference type="PANTHER" id="PTHR21666">
    <property type="entry name" value="PEPTIDASE-RELATED"/>
    <property type="match status" value="1"/>
</dbReference>
<organism evidence="7 8">
    <name type="scientific">Yinghuangia soli</name>
    <dbReference type="NCBI Taxonomy" id="2908204"/>
    <lineage>
        <taxon>Bacteria</taxon>
        <taxon>Bacillati</taxon>
        <taxon>Actinomycetota</taxon>
        <taxon>Actinomycetes</taxon>
        <taxon>Kitasatosporales</taxon>
        <taxon>Streptomycetaceae</taxon>
        <taxon>Yinghuangia</taxon>
    </lineage>
</organism>
<dbReference type="PROSITE" id="PS51935">
    <property type="entry name" value="NLPC_P60"/>
    <property type="match status" value="1"/>
</dbReference>
<evidence type="ECO:0000313" key="7">
    <source>
        <dbReference type="EMBL" id="MCF2526722.1"/>
    </source>
</evidence>
<keyword evidence="2" id="KW-0645">Protease</keyword>
<dbReference type="GO" id="GO:0008234">
    <property type="term" value="F:cysteine-type peptidase activity"/>
    <property type="evidence" value="ECO:0007669"/>
    <property type="project" value="UniProtKB-KW"/>
</dbReference>
<gene>
    <name evidence="7" type="ORF">LZ495_05735</name>
</gene>
<sequence>MLAIALALSLLTGCTMIWKAKQAYELGWDALGLIFDPAKLPGHALHWASMIIKAGSICPEAPPQLIAAQLYAESSFGLNTNADKPDAAAFGPAQFTPDTWAGHGVDGDGDGDKDIWDPADAIASQGAYDCYLAGVIRHLGGDTQKLMLAAYNAGPNKVLKYSGVPPYNETTNYIRIITDMMHGFTKPPDPGSLGASARAQRVIQVAMEFVKRRVPYLWGGDGPDAMNGVDCSGLTQFAYKAVGIDLDRTAQQQIDQFKDPGLVPPTRVRPGDLVGFDLSGSGGGVITNITHIGLVSAVEYDKKTEKWEITMIQAPKPGDVVKISSVTSGHYGAYNPFFVRVPDSGRGSQVPPGKWTMPVQARYSPTYKASGSSWAKKHTGVDFPVGFGTPVKAVGPGEVVANTTTGPYGNAVVIRHDDGKYTQYAHMIERSPVPVGQRVSGGQQIGKVGSTGNSDGPHLHFEARTGPNYGSDIDPITYLRSKGLNPQPTWANA</sequence>
<evidence type="ECO:0000256" key="4">
    <source>
        <dbReference type="ARBA" id="ARBA00022807"/>
    </source>
</evidence>
<dbReference type="Gene3D" id="2.70.70.10">
    <property type="entry name" value="Glucose Permease (Domain IIA)"/>
    <property type="match status" value="1"/>
</dbReference>
<dbReference type="Pfam" id="PF01551">
    <property type="entry name" value="Peptidase_M23"/>
    <property type="match status" value="1"/>
</dbReference>
<dbReference type="InterPro" id="IPR031304">
    <property type="entry name" value="SLT_2"/>
</dbReference>
<evidence type="ECO:0000256" key="5">
    <source>
        <dbReference type="SAM" id="MobiDB-lite"/>
    </source>
</evidence>
<dbReference type="InterPro" id="IPR011055">
    <property type="entry name" value="Dup_hybrid_motif"/>
</dbReference>
<comment type="similarity">
    <text evidence="1">Belongs to the peptidase C40 family.</text>
</comment>
<accession>A0AA41PYC1</accession>
<dbReference type="PANTHER" id="PTHR21666:SF270">
    <property type="entry name" value="MUREIN HYDROLASE ACTIVATOR ENVC"/>
    <property type="match status" value="1"/>
</dbReference>
<reference evidence="7" key="1">
    <citation type="submission" date="2022-01" db="EMBL/GenBank/DDBJ databases">
        <title>Genome-Based Taxonomic Classification of the Phylum Actinobacteria.</title>
        <authorList>
            <person name="Gao Y."/>
        </authorList>
    </citation>
    <scope>NUCLEOTIDE SEQUENCE</scope>
    <source>
        <strain evidence="7">KLBMP 8922</strain>
    </source>
</reference>
<comment type="caution">
    <text evidence="7">The sequence shown here is derived from an EMBL/GenBank/DDBJ whole genome shotgun (WGS) entry which is preliminary data.</text>
</comment>
<dbReference type="GO" id="GO:0004222">
    <property type="term" value="F:metalloendopeptidase activity"/>
    <property type="evidence" value="ECO:0007669"/>
    <property type="project" value="TreeGrafter"/>
</dbReference>